<protein>
    <recommendedName>
        <fullName evidence="1">GGDEF domain-containing protein</fullName>
    </recommendedName>
</protein>
<reference evidence="2 3" key="1">
    <citation type="journal article" date="2016" name="Nat. Commun.">
        <title>Thousands of microbial genomes shed light on interconnected biogeochemical processes in an aquifer system.</title>
        <authorList>
            <person name="Anantharaman K."/>
            <person name="Brown C.T."/>
            <person name="Hug L.A."/>
            <person name="Sharon I."/>
            <person name="Castelle C.J."/>
            <person name="Probst A.J."/>
            <person name="Thomas B.C."/>
            <person name="Singh A."/>
            <person name="Wilkins M.J."/>
            <person name="Karaoz U."/>
            <person name="Brodie E.L."/>
            <person name="Williams K.H."/>
            <person name="Hubbard S.S."/>
            <person name="Banfield J.F."/>
        </authorList>
    </citation>
    <scope>NUCLEOTIDE SEQUENCE [LARGE SCALE GENOMIC DNA]</scope>
</reference>
<dbReference type="InterPro" id="IPR029787">
    <property type="entry name" value="Nucleotide_cyclase"/>
</dbReference>
<dbReference type="Gene3D" id="3.30.70.270">
    <property type="match status" value="1"/>
</dbReference>
<name>A0A1F7FJG4_UNCRA</name>
<dbReference type="InterPro" id="IPR012347">
    <property type="entry name" value="Ferritin-like"/>
</dbReference>
<dbReference type="InterPro" id="IPR000160">
    <property type="entry name" value="GGDEF_dom"/>
</dbReference>
<dbReference type="SUPFAM" id="SSF47240">
    <property type="entry name" value="Ferritin-like"/>
    <property type="match status" value="1"/>
</dbReference>
<dbReference type="NCBIfam" id="TIGR00254">
    <property type="entry name" value="GGDEF"/>
    <property type="match status" value="1"/>
</dbReference>
<dbReference type="PROSITE" id="PS50887">
    <property type="entry name" value="GGDEF"/>
    <property type="match status" value="1"/>
</dbReference>
<dbReference type="EMBL" id="MFYX01000021">
    <property type="protein sequence ID" value="OGK06758.1"/>
    <property type="molecule type" value="Genomic_DNA"/>
</dbReference>
<dbReference type="GO" id="GO:0052621">
    <property type="term" value="F:diguanylate cyclase activity"/>
    <property type="evidence" value="ECO:0007669"/>
    <property type="project" value="TreeGrafter"/>
</dbReference>
<dbReference type="GO" id="GO:0005886">
    <property type="term" value="C:plasma membrane"/>
    <property type="evidence" value="ECO:0007669"/>
    <property type="project" value="TreeGrafter"/>
</dbReference>
<dbReference type="PANTHER" id="PTHR45138:SF9">
    <property type="entry name" value="DIGUANYLATE CYCLASE DGCM-RELATED"/>
    <property type="match status" value="1"/>
</dbReference>
<dbReference type="Proteomes" id="UP000179243">
    <property type="component" value="Unassembled WGS sequence"/>
</dbReference>
<dbReference type="GO" id="GO:0043709">
    <property type="term" value="P:cell adhesion involved in single-species biofilm formation"/>
    <property type="evidence" value="ECO:0007669"/>
    <property type="project" value="TreeGrafter"/>
</dbReference>
<dbReference type="InterPro" id="IPR043128">
    <property type="entry name" value="Rev_trsase/Diguanyl_cyclase"/>
</dbReference>
<dbReference type="SUPFAM" id="SSF55073">
    <property type="entry name" value="Nucleotide cyclase"/>
    <property type="match status" value="1"/>
</dbReference>
<accession>A0A1F7FJG4</accession>
<dbReference type="FunFam" id="3.30.70.270:FF:000001">
    <property type="entry name" value="Diguanylate cyclase domain protein"/>
    <property type="match status" value="1"/>
</dbReference>
<dbReference type="AlphaFoldDB" id="A0A1F7FJG4"/>
<dbReference type="Pfam" id="PF00990">
    <property type="entry name" value="GGDEF"/>
    <property type="match status" value="1"/>
</dbReference>
<feature type="domain" description="GGDEF" evidence="1">
    <location>
        <begin position="207"/>
        <end position="338"/>
    </location>
</feature>
<evidence type="ECO:0000313" key="2">
    <source>
        <dbReference type="EMBL" id="OGK06758.1"/>
    </source>
</evidence>
<dbReference type="InterPro" id="IPR009078">
    <property type="entry name" value="Ferritin-like_SF"/>
</dbReference>
<evidence type="ECO:0000313" key="3">
    <source>
        <dbReference type="Proteomes" id="UP000179243"/>
    </source>
</evidence>
<dbReference type="PANTHER" id="PTHR45138">
    <property type="entry name" value="REGULATORY COMPONENTS OF SENSORY TRANSDUCTION SYSTEM"/>
    <property type="match status" value="1"/>
</dbReference>
<evidence type="ECO:0000259" key="1">
    <source>
        <dbReference type="PROSITE" id="PS50887"/>
    </source>
</evidence>
<comment type="caution">
    <text evidence="2">The sequence shown here is derived from an EMBL/GenBank/DDBJ whole genome shotgun (WGS) entry which is preliminary data.</text>
</comment>
<dbReference type="InterPro" id="IPR050469">
    <property type="entry name" value="Diguanylate_Cyclase"/>
</dbReference>
<dbReference type="Gene3D" id="1.20.1260.10">
    <property type="match status" value="1"/>
</dbReference>
<gene>
    <name evidence="2" type="ORF">A2519_05010</name>
</gene>
<organism evidence="2 3">
    <name type="scientific">Candidatus Raymondbacteria bacterium RIFOXYD12_FULL_49_13</name>
    <dbReference type="NCBI Taxonomy" id="1817890"/>
    <lineage>
        <taxon>Bacteria</taxon>
        <taxon>Raymondiibacteriota</taxon>
    </lineage>
</organism>
<sequence length="338" mass="38960">MKAIIEKCLELDRLAVLVYSSLYDSAADPRLREIWDQMRKDEQIHVSYWKHLLELADNGMVPMLFDDRDKIIDDLTSIEKKAAAMYQKYKASSADIDSIVLAYRLEFYLLYPVLERLFNFMAPSFDGAPRPAVDYEMHVRTFTDKVRPFIQDNPPLLLLDEAINAMRERNSELVRESTMDKLTGVFNRKSFFNTVVPLAYLAQRNRYMVGVAMVDIDNFKFINDTHGHQKGDKVLETAGRAFMKHTRASDIVGRYGGDEFIFFFPEIDRKSVIEIMGKIHTAAKEKMPVGIEVSLSIGIACKEIDTPVEKQLMDLINKADHNLYYAKKLGKNRIYMDG</sequence>
<dbReference type="SMART" id="SM00267">
    <property type="entry name" value="GGDEF"/>
    <property type="match status" value="1"/>
</dbReference>
<dbReference type="GO" id="GO:1902201">
    <property type="term" value="P:negative regulation of bacterial-type flagellum-dependent cell motility"/>
    <property type="evidence" value="ECO:0007669"/>
    <property type="project" value="TreeGrafter"/>
</dbReference>
<dbReference type="CDD" id="cd01949">
    <property type="entry name" value="GGDEF"/>
    <property type="match status" value="1"/>
</dbReference>
<proteinExistence type="predicted"/>